<keyword evidence="6" id="KW-0762">Sugar transport</keyword>
<comment type="subcellular location">
    <subcellularLocation>
        <location evidence="1">Cell envelope</location>
    </subcellularLocation>
</comment>
<evidence type="ECO:0000256" key="4">
    <source>
        <dbReference type="ARBA" id="ARBA00022729"/>
    </source>
</evidence>
<reference evidence="6 7" key="1">
    <citation type="submission" date="2023-07" db="EMBL/GenBank/DDBJ databases">
        <title>Sequencing the genomes of 1000 actinobacteria strains.</title>
        <authorList>
            <person name="Klenk H.-P."/>
        </authorList>
    </citation>
    <scope>NUCLEOTIDE SEQUENCE [LARGE SCALE GENOMIC DNA]</scope>
    <source>
        <strain evidence="6 7">DSM 17163</strain>
    </source>
</reference>
<protein>
    <submittedName>
        <fullName evidence="6">Multiple sugar transport system substrate-binding protein</fullName>
    </submittedName>
</protein>
<comment type="caution">
    <text evidence="6">The sequence shown here is derived from an EMBL/GenBank/DDBJ whole genome shotgun (WGS) entry which is preliminary data.</text>
</comment>
<dbReference type="PANTHER" id="PTHR43649:SF31">
    <property type="entry name" value="SN-GLYCEROL-3-PHOSPHATE-BINDING PERIPLASMIC PROTEIN UGPB"/>
    <property type="match status" value="1"/>
</dbReference>
<keyword evidence="7" id="KW-1185">Reference proteome</keyword>
<evidence type="ECO:0000313" key="6">
    <source>
        <dbReference type="EMBL" id="MDP9806403.1"/>
    </source>
</evidence>
<dbReference type="Pfam" id="PF01547">
    <property type="entry name" value="SBP_bac_1"/>
    <property type="match status" value="1"/>
</dbReference>
<dbReference type="EMBL" id="JAUSQX010000001">
    <property type="protein sequence ID" value="MDP9806403.1"/>
    <property type="molecule type" value="Genomic_DNA"/>
</dbReference>
<keyword evidence="4 5" id="KW-0732">Signal</keyword>
<evidence type="ECO:0000256" key="1">
    <source>
        <dbReference type="ARBA" id="ARBA00004196"/>
    </source>
</evidence>
<dbReference type="Proteomes" id="UP001243212">
    <property type="component" value="Unassembled WGS sequence"/>
</dbReference>
<dbReference type="InterPro" id="IPR050490">
    <property type="entry name" value="Bact_solute-bd_prot1"/>
</dbReference>
<dbReference type="SUPFAM" id="SSF53850">
    <property type="entry name" value="Periplasmic binding protein-like II"/>
    <property type="match status" value="1"/>
</dbReference>
<keyword evidence="3" id="KW-0813">Transport</keyword>
<proteinExistence type="inferred from homology"/>
<dbReference type="PANTHER" id="PTHR43649">
    <property type="entry name" value="ARABINOSE-BINDING PROTEIN-RELATED"/>
    <property type="match status" value="1"/>
</dbReference>
<evidence type="ECO:0000256" key="3">
    <source>
        <dbReference type="ARBA" id="ARBA00022448"/>
    </source>
</evidence>
<organism evidence="6 7">
    <name type="scientific">Trueperella bonasi</name>
    <dbReference type="NCBI Taxonomy" id="312286"/>
    <lineage>
        <taxon>Bacteria</taxon>
        <taxon>Bacillati</taxon>
        <taxon>Actinomycetota</taxon>
        <taxon>Actinomycetes</taxon>
        <taxon>Actinomycetales</taxon>
        <taxon>Actinomycetaceae</taxon>
        <taxon>Trueperella</taxon>
    </lineage>
</organism>
<feature type="signal peptide" evidence="5">
    <location>
        <begin position="1"/>
        <end position="20"/>
    </location>
</feature>
<comment type="similarity">
    <text evidence="2">Belongs to the bacterial solute-binding protein 1 family.</text>
</comment>
<dbReference type="RefSeq" id="WP_307682629.1">
    <property type="nucleotide sequence ID" value="NZ_JAUSQX010000001.1"/>
</dbReference>
<feature type="chain" id="PRO_5045410645" evidence="5">
    <location>
        <begin position="21"/>
        <end position="445"/>
    </location>
</feature>
<evidence type="ECO:0000313" key="7">
    <source>
        <dbReference type="Proteomes" id="UP001243212"/>
    </source>
</evidence>
<dbReference type="CDD" id="cd13585">
    <property type="entry name" value="PBP2_TMBP_like"/>
    <property type="match status" value="1"/>
</dbReference>
<sequence>MKRSTLATGAVVGALSLVLAACSPGSDDPGNGASASATDSGEKTTVTFRLWDDVAAPAYEKSFANFEEQNPDIKVEIELVPWSEYWDQLPLDVASGDMADIYWVNSSNFALYADNGNLINITEELGTEHDKWQQSIVDLYTRDEALWGVPQIWDSIALFYNVDMVKEASVDPTDLKWGGDDDTLLPAAQALTVDGAGNTADSPDFNPDDVEVYGFNAQANLQAIYNPFLASNGAQFQDEDGHFDFATPEGVESFQYLVDLINEHHVAPPATETNTNGDITRDMFVRGELALFQSGPYHLKTIDENAEINWALAPLLPGPEGSFSGSHGVVAVGNEQTENREETIRVLKWLGSAEGQMPLGEMGVSFPGAVDAQSAYVDYWAAKGVDVSVFIDAANGDTAKSPFGPDVNAGTMALTPKLLDIFLGAVPVEQGLQEAQDLGNAAMNH</sequence>
<name>A0ABT9NHX3_9ACTO</name>
<dbReference type="PROSITE" id="PS51257">
    <property type="entry name" value="PROKAR_LIPOPROTEIN"/>
    <property type="match status" value="1"/>
</dbReference>
<dbReference type="InterPro" id="IPR006059">
    <property type="entry name" value="SBP"/>
</dbReference>
<evidence type="ECO:0000256" key="2">
    <source>
        <dbReference type="ARBA" id="ARBA00008520"/>
    </source>
</evidence>
<gene>
    <name evidence="6" type="ORF">J2S70_000985</name>
</gene>
<dbReference type="Gene3D" id="3.40.190.10">
    <property type="entry name" value="Periplasmic binding protein-like II"/>
    <property type="match status" value="1"/>
</dbReference>
<accession>A0ABT9NHX3</accession>
<evidence type="ECO:0000256" key="5">
    <source>
        <dbReference type="SAM" id="SignalP"/>
    </source>
</evidence>